<evidence type="ECO:0000313" key="1">
    <source>
        <dbReference type="EMBL" id="SDR42320.1"/>
    </source>
</evidence>
<organism evidence="1 2">
    <name type="scientific">Natronobacterium texcoconense</name>
    <dbReference type="NCBI Taxonomy" id="1095778"/>
    <lineage>
        <taxon>Archaea</taxon>
        <taxon>Methanobacteriati</taxon>
        <taxon>Methanobacteriota</taxon>
        <taxon>Stenosarchaea group</taxon>
        <taxon>Halobacteria</taxon>
        <taxon>Halobacteriales</taxon>
        <taxon>Natrialbaceae</taxon>
        <taxon>Natronobacterium</taxon>
    </lineage>
</organism>
<sequence>MECDNCRSEEVAYTLRTHPETNAGDHVDLHFCSSDCLSVWT</sequence>
<accession>A0A1H1IXP2</accession>
<dbReference type="EMBL" id="FNLC01000006">
    <property type="protein sequence ID" value="SDR42320.1"/>
    <property type="molecule type" value="Genomic_DNA"/>
</dbReference>
<proteinExistence type="predicted"/>
<gene>
    <name evidence="1" type="ORF">SAMN04489842_3883</name>
</gene>
<evidence type="ECO:0008006" key="3">
    <source>
        <dbReference type="Google" id="ProtNLM"/>
    </source>
</evidence>
<evidence type="ECO:0000313" key="2">
    <source>
        <dbReference type="Proteomes" id="UP000198848"/>
    </source>
</evidence>
<dbReference type="RefSeq" id="WP_280139375.1">
    <property type="nucleotide sequence ID" value="NZ_FNLC01000006.1"/>
</dbReference>
<protein>
    <recommendedName>
        <fullName evidence="3">MYM-type Zinc finger with FCS sequence motif-containing protein</fullName>
    </recommendedName>
</protein>
<name>A0A1H1IXP2_NATTX</name>
<dbReference type="Proteomes" id="UP000198848">
    <property type="component" value="Unassembled WGS sequence"/>
</dbReference>
<keyword evidence="2" id="KW-1185">Reference proteome</keyword>
<dbReference type="AlphaFoldDB" id="A0A1H1IXP2"/>
<reference evidence="2" key="1">
    <citation type="submission" date="2016-10" db="EMBL/GenBank/DDBJ databases">
        <authorList>
            <person name="Varghese N."/>
            <person name="Submissions S."/>
        </authorList>
    </citation>
    <scope>NUCLEOTIDE SEQUENCE [LARGE SCALE GENOMIC DNA]</scope>
    <source>
        <strain evidence="2">DSM 24767</strain>
    </source>
</reference>